<dbReference type="GO" id="GO:0016020">
    <property type="term" value="C:membrane"/>
    <property type="evidence" value="ECO:0007669"/>
    <property type="project" value="InterPro"/>
</dbReference>
<accession>A0A7W9W6E4</accession>
<dbReference type="AlphaFoldDB" id="A0A7W9W6E4"/>
<dbReference type="RefSeq" id="WP_184194356.1">
    <property type="nucleotide sequence ID" value="NZ_JACHGW010000002.1"/>
</dbReference>
<gene>
    <name evidence="7" type="ORF">HNQ39_001877</name>
</gene>
<protein>
    <submittedName>
        <fullName evidence="7">ABC-type polysaccharide/polyol phosphate transport system ATPase subunit</fullName>
    </submittedName>
</protein>
<dbReference type="Pfam" id="PF00005">
    <property type="entry name" value="ABC_tran"/>
    <property type="match status" value="1"/>
</dbReference>
<dbReference type="Proteomes" id="UP000520814">
    <property type="component" value="Unassembled WGS sequence"/>
</dbReference>
<name>A0A7W9W6E4_ARMRO</name>
<evidence type="ECO:0000256" key="3">
    <source>
        <dbReference type="ARBA" id="ARBA00022741"/>
    </source>
</evidence>
<dbReference type="PROSITE" id="PS50893">
    <property type="entry name" value="ABC_TRANSPORTER_2"/>
    <property type="match status" value="1"/>
</dbReference>
<evidence type="ECO:0000259" key="6">
    <source>
        <dbReference type="PROSITE" id="PS50893"/>
    </source>
</evidence>
<keyword evidence="5" id="KW-0175">Coiled coil</keyword>
<evidence type="ECO:0000256" key="4">
    <source>
        <dbReference type="ARBA" id="ARBA00022840"/>
    </source>
</evidence>
<keyword evidence="2" id="KW-0813">Transport</keyword>
<dbReference type="InterPro" id="IPR003593">
    <property type="entry name" value="AAA+_ATPase"/>
</dbReference>
<dbReference type="InterPro" id="IPR029439">
    <property type="entry name" value="Wzt_C"/>
</dbReference>
<reference evidence="7 8" key="1">
    <citation type="submission" date="2020-08" db="EMBL/GenBank/DDBJ databases">
        <title>Genomic Encyclopedia of Type Strains, Phase IV (KMG-IV): sequencing the most valuable type-strain genomes for metagenomic binning, comparative biology and taxonomic classification.</title>
        <authorList>
            <person name="Goeker M."/>
        </authorList>
    </citation>
    <scope>NUCLEOTIDE SEQUENCE [LARGE SCALE GENOMIC DNA]</scope>
    <source>
        <strain evidence="7 8">DSM 23562</strain>
    </source>
</reference>
<sequence length="464" mass="51920">MSEPALVVEKVSKRFARNTAQGDLRERFARQLRGEKQPKGSFLALDDVSFVVHPGQPVGIIGHNGSGKSTLLKLLTGILKPTEGTVAVHGRVGALIEVGAGFHPDLSGRENVFLAGSILGLSRQQVHERYDRIVDFAGLADFMETPVKRYSSGMYMRLGFAIVAHLDPEILLIDEVLAVGDALFQNKCLRFLKDFVKKGGTVCFVSHSLGQVELLCETCVWLDHGKARFIGPTAEAIAHYHEVIGEREDAEFARLYPVEWEAQQEEKRRVEEEARQEAERVQREAEEAERAEQERLAALEAERAAAEALLQAAEAERKQDPNRARLTHVTLRDSQGVPRTSFKCGDRLSVEIAWRSPKPLPEPAIGFDIFDTKDNQHLFTTSNYDHQISFAKSQGEGVLHFTLPFLALPAGEYRVQVNLYPDSTQPEWSAAPEDQLDDAVRFTVTHERVTHGRVFLPVEWERPA</sequence>
<dbReference type="GO" id="GO:0140359">
    <property type="term" value="F:ABC-type transporter activity"/>
    <property type="evidence" value="ECO:0007669"/>
    <property type="project" value="InterPro"/>
</dbReference>
<dbReference type="EMBL" id="JACHGW010000002">
    <property type="protein sequence ID" value="MBB6050086.1"/>
    <property type="molecule type" value="Genomic_DNA"/>
</dbReference>
<proteinExistence type="inferred from homology"/>
<dbReference type="InterPro" id="IPR015860">
    <property type="entry name" value="ABC_transpr_TagH-like"/>
</dbReference>
<comment type="similarity">
    <text evidence="1">Belongs to the ABC transporter superfamily.</text>
</comment>
<dbReference type="SMART" id="SM00382">
    <property type="entry name" value="AAA"/>
    <property type="match status" value="1"/>
</dbReference>
<evidence type="ECO:0000256" key="5">
    <source>
        <dbReference type="SAM" id="Coils"/>
    </source>
</evidence>
<dbReference type="PANTHER" id="PTHR46743:SF2">
    <property type="entry name" value="TEICHOIC ACIDS EXPORT ATP-BINDING PROTEIN TAGH"/>
    <property type="match status" value="1"/>
</dbReference>
<evidence type="ECO:0000313" key="8">
    <source>
        <dbReference type="Proteomes" id="UP000520814"/>
    </source>
</evidence>
<dbReference type="InterPro" id="IPR027417">
    <property type="entry name" value="P-loop_NTPase"/>
</dbReference>
<dbReference type="CDD" id="cd10147">
    <property type="entry name" value="Wzt_C-like"/>
    <property type="match status" value="1"/>
</dbReference>
<dbReference type="Gene3D" id="2.70.50.60">
    <property type="entry name" value="abc- transporter (atp binding component) like domain"/>
    <property type="match status" value="1"/>
</dbReference>
<evidence type="ECO:0000256" key="1">
    <source>
        <dbReference type="ARBA" id="ARBA00005417"/>
    </source>
</evidence>
<keyword evidence="8" id="KW-1185">Reference proteome</keyword>
<keyword evidence="4" id="KW-0067">ATP-binding</keyword>
<dbReference type="Gene3D" id="3.40.50.300">
    <property type="entry name" value="P-loop containing nucleotide triphosphate hydrolases"/>
    <property type="match status" value="1"/>
</dbReference>
<dbReference type="SUPFAM" id="SSF52540">
    <property type="entry name" value="P-loop containing nucleoside triphosphate hydrolases"/>
    <property type="match status" value="1"/>
</dbReference>
<feature type="coiled-coil region" evidence="5">
    <location>
        <begin position="260"/>
        <end position="319"/>
    </location>
</feature>
<feature type="domain" description="ABC transporter" evidence="6">
    <location>
        <begin position="24"/>
        <end position="249"/>
    </location>
</feature>
<dbReference type="GO" id="GO:0016887">
    <property type="term" value="F:ATP hydrolysis activity"/>
    <property type="evidence" value="ECO:0007669"/>
    <property type="project" value="InterPro"/>
</dbReference>
<organism evidence="7 8">
    <name type="scientific">Armatimonas rosea</name>
    <dbReference type="NCBI Taxonomy" id="685828"/>
    <lineage>
        <taxon>Bacteria</taxon>
        <taxon>Bacillati</taxon>
        <taxon>Armatimonadota</taxon>
        <taxon>Armatimonadia</taxon>
        <taxon>Armatimonadales</taxon>
        <taxon>Armatimonadaceae</taxon>
        <taxon>Armatimonas</taxon>
    </lineage>
</organism>
<dbReference type="Pfam" id="PF14524">
    <property type="entry name" value="Wzt_C"/>
    <property type="match status" value="1"/>
</dbReference>
<comment type="caution">
    <text evidence="7">The sequence shown here is derived from an EMBL/GenBank/DDBJ whole genome shotgun (WGS) entry which is preliminary data.</text>
</comment>
<evidence type="ECO:0000313" key="7">
    <source>
        <dbReference type="EMBL" id="MBB6050086.1"/>
    </source>
</evidence>
<dbReference type="InterPro" id="IPR050683">
    <property type="entry name" value="Bact_Polysacc_Export_ATP-bd"/>
</dbReference>
<dbReference type="PANTHER" id="PTHR46743">
    <property type="entry name" value="TEICHOIC ACIDS EXPORT ATP-BINDING PROTEIN TAGH"/>
    <property type="match status" value="1"/>
</dbReference>
<keyword evidence="3" id="KW-0547">Nucleotide-binding</keyword>
<dbReference type="InterPro" id="IPR003439">
    <property type="entry name" value="ABC_transporter-like_ATP-bd"/>
</dbReference>
<dbReference type="GO" id="GO:0005524">
    <property type="term" value="F:ATP binding"/>
    <property type="evidence" value="ECO:0007669"/>
    <property type="project" value="UniProtKB-KW"/>
</dbReference>
<evidence type="ECO:0000256" key="2">
    <source>
        <dbReference type="ARBA" id="ARBA00022448"/>
    </source>
</evidence>
<dbReference type="CDD" id="cd03220">
    <property type="entry name" value="ABC_KpsT_Wzt"/>
    <property type="match status" value="1"/>
</dbReference>